<dbReference type="SUPFAM" id="SSF57716">
    <property type="entry name" value="Glucocorticoid receptor-like (DNA-binding domain)"/>
    <property type="match status" value="1"/>
</dbReference>
<dbReference type="SMART" id="SM00868">
    <property type="entry name" value="zf-AD"/>
    <property type="match status" value="1"/>
</dbReference>
<feature type="domain" description="C2H2-type" evidence="12">
    <location>
        <begin position="329"/>
        <end position="356"/>
    </location>
</feature>
<keyword evidence="2 11" id="KW-0479">Metal-binding</keyword>
<dbReference type="FunFam" id="3.30.160.60:FF:001465">
    <property type="entry name" value="Zinc finger protein 560"/>
    <property type="match status" value="1"/>
</dbReference>
<dbReference type="FunFam" id="3.30.160.60:FF:000688">
    <property type="entry name" value="zinc finger protein 197 isoform X1"/>
    <property type="match status" value="1"/>
</dbReference>
<protein>
    <submittedName>
        <fullName evidence="14">Uncharacterized protein</fullName>
    </submittedName>
</protein>
<sequence length="537" mass="61757">METQIRVSVNNFSSICRLCLRPNDLLPLCSVDAIHIFKEITKIEVNEDDLLPKNICKTCVSRLEEIKQFIDVCIANNTLFVTALKHPCIKNEVSIEIPCQIDTIITEDDVEHITLQEQTESKKREEDEEFFQCGICNNTFKEKQLLISHLKEHGTSKKMNKKIHRTKNDLTTNSKIEKTCDKVNSTKLNLAGHKIVFRRRKKTAAPFKCTKCDRSLTSQNALNEHMKTHTGVKPYKCPHCLKDFSYISSYTVHLRLHTGETPYTCSICNKGYRSSTSLNKHKRVKHFIEQDSDSLSNSSKTQCPFCSKFFGKFGFGAHLRTHINEKKIIKCALCYKVFQKNSHLERHIRIHTGERPFACSSCSKTFTQESDLKRHSLIHGDKKDFQCQHCGKMFFTTSSLASHMFKHEALTKNVKCNTCESSVCSCIPPKRLKKENIPKKSFLCTICGKVFTANSSLQIHHRIHTGENPFVCKQCNKSYKASTALKAHVRRAHTGEKRYKCPKCPNRYYDSTNLKRHINRVHSNVDIKNADVEFENI</sequence>
<feature type="domain" description="C2H2-type" evidence="12">
    <location>
        <begin position="499"/>
        <end position="527"/>
    </location>
</feature>
<dbReference type="GO" id="GO:0005654">
    <property type="term" value="C:nucleoplasm"/>
    <property type="evidence" value="ECO:0007669"/>
    <property type="project" value="TreeGrafter"/>
</dbReference>
<dbReference type="GO" id="GO:0001227">
    <property type="term" value="F:DNA-binding transcription repressor activity, RNA polymerase II-specific"/>
    <property type="evidence" value="ECO:0007669"/>
    <property type="project" value="TreeGrafter"/>
</dbReference>
<dbReference type="PROSITE" id="PS51915">
    <property type="entry name" value="ZAD"/>
    <property type="match status" value="1"/>
</dbReference>
<feature type="binding site" evidence="11">
    <location>
        <position position="59"/>
    </location>
    <ligand>
        <name>Zn(2+)</name>
        <dbReference type="ChEBI" id="CHEBI:29105"/>
    </ligand>
</feature>
<keyword evidence="9" id="KW-0539">Nucleus</keyword>
<feature type="domain" description="C2H2-type" evidence="12">
    <location>
        <begin position="207"/>
        <end position="234"/>
    </location>
</feature>
<feature type="domain" description="ZAD" evidence="13">
    <location>
        <begin position="14"/>
        <end position="83"/>
    </location>
</feature>
<dbReference type="InterPro" id="IPR012934">
    <property type="entry name" value="Znf_AD"/>
</dbReference>
<evidence type="ECO:0000256" key="4">
    <source>
        <dbReference type="ARBA" id="ARBA00022771"/>
    </source>
</evidence>
<dbReference type="FunFam" id="3.30.160.60:FF:000052">
    <property type="entry name" value="zinc finger protein 546 isoform X1"/>
    <property type="match status" value="1"/>
</dbReference>
<dbReference type="EMBL" id="OU898277">
    <property type="protein sequence ID" value="CAH1261277.1"/>
    <property type="molecule type" value="Genomic_DNA"/>
</dbReference>
<dbReference type="Pfam" id="PF00096">
    <property type="entry name" value="zf-C2H2"/>
    <property type="match status" value="9"/>
</dbReference>
<feature type="domain" description="C2H2-type" evidence="12">
    <location>
        <begin position="263"/>
        <end position="291"/>
    </location>
</feature>
<keyword evidence="5 11" id="KW-0862">Zinc</keyword>
<feature type="binding site" evidence="11">
    <location>
        <position position="56"/>
    </location>
    <ligand>
        <name>Zn(2+)</name>
        <dbReference type="ChEBI" id="CHEBI:29105"/>
    </ligand>
</feature>
<dbReference type="SMART" id="SM00355">
    <property type="entry name" value="ZnF_C2H2"/>
    <property type="match status" value="11"/>
</dbReference>
<accession>A0A9P0GZK6</accession>
<feature type="domain" description="C2H2-type" evidence="12">
    <location>
        <begin position="235"/>
        <end position="262"/>
    </location>
</feature>
<dbReference type="AlphaFoldDB" id="A0A9P0GZK6"/>
<dbReference type="Pfam" id="PF07776">
    <property type="entry name" value="zf-AD"/>
    <property type="match status" value="1"/>
</dbReference>
<dbReference type="InterPro" id="IPR013087">
    <property type="entry name" value="Znf_C2H2_type"/>
</dbReference>
<keyword evidence="8" id="KW-0804">Transcription</keyword>
<evidence type="ECO:0000256" key="6">
    <source>
        <dbReference type="ARBA" id="ARBA00023015"/>
    </source>
</evidence>
<dbReference type="Gene3D" id="3.40.1800.20">
    <property type="match status" value="1"/>
</dbReference>
<gene>
    <name evidence="14" type="ORF">DIABBA_LOCUS4279</name>
</gene>
<keyword evidence="4 10" id="KW-0863">Zinc-finger</keyword>
<feature type="binding site" evidence="11">
    <location>
        <position position="19"/>
    </location>
    <ligand>
        <name>Zn(2+)</name>
        <dbReference type="ChEBI" id="CHEBI:29105"/>
    </ligand>
</feature>
<feature type="binding site" evidence="11">
    <location>
        <position position="16"/>
    </location>
    <ligand>
        <name>Zn(2+)</name>
        <dbReference type="ChEBI" id="CHEBI:29105"/>
    </ligand>
</feature>
<name>A0A9P0GZK6_DIABA</name>
<evidence type="ECO:0000256" key="9">
    <source>
        <dbReference type="ARBA" id="ARBA00023242"/>
    </source>
</evidence>
<dbReference type="Gene3D" id="3.30.160.60">
    <property type="entry name" value="Classic Zinc Finger"/>
    <property type="match status" value="10"/>
</dbReference>
<evidence type="ECO:0000256" key="10">
    <source>
        <dbReference type="PROSITE-ProRule" id="PRU00042"/>
    </source>
</evidence>
<dbReference type="GO" id="GO:0000978">
    <property type="term" value="F:RNA polymerase II cis-regulatory region sequence-specific DNA binding"/>
    <property type="evidence" value="ECO:0007669"/>
    <property type="project" value="TreeGrafter"/>
</dbReference>
<dbReference type="PANTHER" id="PTHR24399">
    <property type="entry name" value="ZINC FINGER AND BTB DOMAIN-CONTAINING"/>
    <property type="match status" value="1"/>
</dbReference>
<proteinExistence type="predicted"/>
<evidence type="ECO:0000259" key="13">
    <source>
        <dbReference type="PROSITE" id="PS51915"/>
    </source>
</evidence>
<dbReference type="GO" id="GO:0030674">
    <property type="term" value="F:protein-macromolecule adaptor activity"/>
    <property type="evidence" value="ECO:0007669"/>
    <property type="project" value="UniProtKB-ARBA"/>
</dbReference>
<dbReference type="PROSITE" id="PS50157">
    <property type="entry name" value="ZINC_FINGER_C2H2_2"/>
    <property type="match status" value="10"/>
</dbReference>
<evidence type="ECO:0000256" key="11">
    <source>
        <dbReference type="PROSITE-ProRule" id="PRU01263"/>
    </source>
</evidence>
<feature type="domain" description="C2H2-type" evidence="12">
    <location>
        <begin position="357"/>
        <end position="384"/>
    </location>
</feature>
<dbReference type="Proteomes" id="UP001153709">
    <property type="component" value="Chromosome 2"/>
</dbReference>
<dbReference type="SUPFAM" id="SSF57667">
    <property type="entry name" value="beta-beta-alpha zinc fingers"/>
    <property type="match status" value="6"/>
</dbReference>
<dbReference type="FunFam" id="3.30.160.60:FF:000322">
    <property type="entry name" value="GDNF-inducible zinc finger protein 1"/>
    <property type="match status" value="1"/>
</dbReference>
<keyword evidence="15" id="KW-1185">Reference proteome</keyword>
<dbReference type="FunFam" id="3.30.160.60:FF:000710">
    <property type="entry name" value="Zinc finger protein 768"/>
    <property type="match status" value="1"/>
</dbReference>
<evidence type="ECO:0000256" key="1">
    <source>
        <dbReference type="ARBA" id="ARBA00004123"/>
    </source>
</evidence>
<reference evidence="14" key="1">
    <citation type="submission" date="2022-01" db="EMBL/GenBank/DDBJ databases">
        <authorList>
            <person name="King R."/>
        </authorList>
    </citation>
    <scope>NUCLEOTIDE SEQUENCE</scope>
</reference>
<dbReference type="FunFam" id="3.30.160.60:FF:000624">
    <property type="entry name" value="zinc finger protein 697"/>
    <property type="match status" value="1"/>
</dbReference>
<evidence type="ECO:0000259" key="12">
    <source>
        <dbReference type="PROSITE" id="PS50157"/>
    </source>
</evidence>
<dbReference type="Pfam" id="PF13912">
    <property type="entry name" value="zf-C2H2_6"/>
    <property type="match status" value="1"/>
</dbReference>
<evidence type="ECO:0000256" key="5">
    <source>
        <dbReference type="ARBA" id="ARBA00022833"/>
    </source>
</evidence>
<evidence type="ECO:0000313" key="14">
    <source>
        <dbReference type="EMBL" id="CAH1261277.1"/>
    </source>
</evidence>
<dbReference type="OrthoDB" id="4748970at2759"/>
<feature type="domain" description="C2H2-type" evidence="12">
    <location>
        <begin position="442"/>
        <end position="469"/>
    </location>
</feature>
<evidence type="ECO:0000256" key="2">
    <source>
        <dbReference type="ARBA" id="ARBA00022723"/>
    </source>
</evidence>
<dbReference type="GO" id="GO:0008270">
    <property type="term" value="F:zinc ion binding"/>
    <property type="evidence" value="ECO:0007669"/>
    <property type="project" value="UniProtKB-UniRule"/>
</dbReference>
<organism evidence="14 15">
    <name type="scientific">Diabrotica balteata</name>
    <name type="common">Banded cucumber beetle</name>
    <dbReference type="NCBI Taxonomy" id="107213"/>
    <lineage>
        <taxon>Eukaryota</taxon>
        <taxon>Metazoa</taxon>
        <taxon>Ecdysozoa</taxon>
        <taxon>Arthropoda</taxon>
        <taxon>Hexapoda</taxon>
        <taxon>Insecta</taxon>
        <taxon>Pterygota</taxon>
        <taxon>Neoptera</taxon>
        <taxon>Endopterygota</taxon>
        <taxon>Coleoptera</taxon>
        <taxon>Polyphaga</taxon>
        <taxon>Cucujiformia</taxon>
        <taxon>Chrysomeloidea</taxon>
        <taxon>Chrysomelidae</taxon>
        <taxon>Galerucinae</taxon>
        <taxon>Diabroticina</taxon>
        <taxon>Diabroticites</taxon>
        <taxon>Diabrotica</taxon>
    </lineage>
</organism>
<evidence type="ECO:0000256" key="3">
    <source>
        <dbReference type="ARBA" id="ARBA00022737"/>
    </source>
</evidence>
<dbReference type="FunFam" id="3.30.160.60:FF:000744">
    <property type="entry name" value="zinc finger E-box-binding homeobox 1"/>
    <property type="match status" value="1"/>
</dbReference>
<evidence type="ECO:0000313" key="15">
    <source>
        <dbReference type="Proteomes" id="UP001153709"/>
    </source>
</evidence>
<keyword evidence="3" id="KW-0677">Repeat</keyword>
<feature type="domain" description="C2H2-type" evidence="12">
    <location>
        <begin position="470"/>
        <end position="498"/>
    </location>
</feature>
<feature type="domain" description="C2H2-type" evidence="12">
    <location>
        <begin position="131"/>
        <end position="158"/>
    </location>
</feature>
<feature type="domain" description="C2H2-type" evidence="12">
    <location>
        <begin position="385"/>
        <end position="412"/>
    </location>
</feature>
<evidence type="ECO:0000256" key="8">
    <source>
        <dbReference type="ARBA" id="ARBA00023163"/>
    </source>
</evidence>
<dbReference type="PANTHER" id="PTHR24399:SF23">
    <property type="entry name" value="C2H2-TYPE DOMAIN-CONTAINING PROTEIN"/>
    <property type="match status" value="1"/>
</dbReference>
<dbReference type="InterPro" id="IPR036236">
    <property type="entry name" value="Znf_C2H2_sf"/>
</dbReference>
<comment type="subcellular location">
    <subcellularLocation>
        <location evidence="1">Nucleus</location>
    </subcellularLocation>
</comment>
<keyword evidence="6" id="KW-0805">Transcription regulation</keyword>
<evidence type="ECO:0000256" key="7">
    <source>
        <dbReference type="ARBA" id="ARBA00023125"/>
    </source>
</evidence>
<dbReference type="PROSITE" id="PS00028">
    <property type="entry name" value="ZINC_FINGER_C2H2_1"/>
    <property type="match status" value="10"/>
</dbReference>
<keyword evidence="7" id="KW-0238">DNA-binding</keyword>